<evidence type="ECO:0000256" key="3">
    <source>
        <dbReference type="ARBA" id="ARBA00020448"/>
    </source>
</evidence>
<gene>
    <name evidence="19" type="primary">CD247</name>
</gene>
<dbReference type="GO" id="GO:0050852">
    <property type="term" value="P:T cell receptor signaling pathway"/>
    <property type="evidence" value="ECO:0007669"/>
    <property type="project" value="TreeGrafter"/>
</dbReference>
<evidence type="ECO:0000256" key="13">
    <source>
        <dbReference type="ARBA" id="ARBA00023170"/>
    </source>
</evidence>
<organism evidence="19 20">
    <name type="scientific">Oryctolagus cuniculus</name>
    <name type="common">Rabbit</name>
    <dbReference type="NCBI Taxonomy" id="9986"/>
    <lineage>
        <taxon>Eukaryota</taxon>
        <taxon>Metazoa</taxon>
        <taxon>Chordata</taxon>
        <taxon>Craniata</taxon>
        <taxon>Vertebrata</taxon>
        <taxon>Euteleostomi</taxon>
        <taxon>Mammalia</taxon>
        <taxon>Eutheria</taxon>
        <taxon>Euarchontoglires</taxon>
        <taxon>Glires</taxon>
        <taxon>Lagomorpha</taxon>
        <taxon>Leporidae</taxon>
        <taxon>Oryctolagus</taxon>
    </lineage>
</organism>
<evidence type="ECO:0000256" key="10">
    <source>
        <dbReference type="ARBA" id="ARBA00022989"/>
    </source>
</evidence>
<evidence type="ECO:0000256" key="8">
    <source>
        <dbReference type="ARBA" id="ARBA00022737"/>
    </source>
</evidence>
<sequence>MKWKVLVIAAVLKAQFPVTEAQSFGLLDPKLCYLLDGILFLYGVIVTALYLRAKFSRGEDVPVSPQAHTQLYNELNIGRREEYDVLDKRRGRDPEMGGKQVGTRVWAPAAGASQRPPALQPDPPRRAGGGATCCCPFSSSTVCCLLRHEGPPVLERSTPAPVPRPHPPRSSRCPLHTMGYHGPPQAPGRKTWYRSPHREGQESGFRLPLGSYGPVWARVPLSVRGEQVHTAGWYRAASI</sequence>
<keyword evidence="7 18" id="KW-0732">Signal</keyword>
<feature type="signal peptide" evidence="18">
    <location>
        <begin position="1"/>
        <end position="21"/>
    </location>
</feature>
<evidence type="ECO:0000256" key="17">
    <source>
        <dbReference type="SAM" id="Phobius"/>
    </source>
</evidence>
<comment type="similarity">
    <text evidence="2">Belongs to the CD3Z/FCER1G family.</text>
</comment>
<dbReference type="Bgee" id="ENSOCUG00000027626">
    <property type="expression patterns" value="Expressed in blood and 16 other cell types or tissues"/>
</dbReference>
<reference evidence="19" key="2">
    <citation type="submission" date="2025-08" db="UniProtKB">
        <authorList>
            <consortium name="Ensembl"/>
        </authorList>
    </citation>
    <scope>IDENTIFICATION</scope>
    <source>
        <strain evidence="19">Thorbecke</strain>
    </source>
</reference>
<protein>
    <recommendedName>
        <fullName evidence="3">T-cell surface glycoprotein CD3 zeta chain</fullName>
    </recommendedName>
    <alternativeName>
        <fullName evidence="14">T-cell receptor T3 zeta chain</fullName>
    </alternativeName>
</protein>
<evidence type="ECO:0000256" key="15">
    <source>
        <dbReference type="ARBA" id="ARBA00045360"/>
    </source>
</evidence>
<dbReference type="SMR" id="A0A5F9C1U8"/>
<dbReference type="EMBL" id="AAGW02000120">
    <property type="status" value="NOT_ANNOTATED_CDS"/>
    <property type="molecule type" value="Genomic_DNA"/>
</dbReference>
<dbReference type="AlphaFoldDB" id="A0A5F9C1U8"/>
<keyword evidence="13" id="KW-0675">Receptor</keyword>
<keyword evidence="4" id="KW-1003">Cell membrane</keyword>
<evidence type="ECO:0000256" key="12">
    <source>
        <dbReference type="ARBA" id="ARBA00023136"/>
    </source>
</evidence>
<evidence type="ECO:0000256" key="16">
    <source>
        <dbReference type="SAM" id="MobiDB-lite"/>
    </source>
</evidence>
<evidence type="ECO:0000256" key="14">
    <source>
        <dbReference type="ARBA" id="ARBA00030941"/>
    </source>
</evidence>
<dbReference type="InterPro" id="IPR021663">
    <property type="entry name" value="CD3_zeta/IgE_Fc_rcpt_gamma"/>
</dbReference>
<comment type="function">
    <text evidence="15">Part of the TCR-CD3 complex present on T-lymphocyte cell surface that plays an essential role in adaptive immune response. When antigen presenting cells (APCs) activate T-cell receptor (TCR), TCR-mediated signals are transmitted across the cell membrane by the CD3 chains CD3D, CD3E, CD3G and CD3Z. All CD3 chains contain immunoreceptor tyrosine-based activation motifs (ITAMs) in their cytoplasmic domain. Upon TCR engagement, these motifs become phosphorylated by Src family protein tyrosine kinases LCK and FYN, resulting in the activation of downstream signaling pathways. CD3Z ITAMs phosphorylation creates multiple docking sites for the protein kinase ZAP70 leading to ZAP70 phosphorylation and its conversion into a catalytically active enzyme. Plays an important role in intrathymic T-cell differentiation. Additionally, participates in the activity-dependent synapse formation of retinal ganglion cells (RGCs) in both the retina and dorsal lateral geniculate nucleus (dLGN).</text>
</comment>
<dbReference type="GeneTree" id="ENSGT00390000018208"/>
<dbReference type="PANTHER" id="PTHR10035:SF2">
    <property type="entry name" value="T-CELL SURFACE GLYCOPROTEIN CD3 ZETA CHAIN"/>
    <property type="match status" value="1"/>
</dbReference>
<proteinExistence type="inferred from homology"/>
<dbReference type="InterPro" id="IPR003110">
    <property type="entry name" value="Phos_immunorcpt_sig_ITAM"/>
</dbReference>
<keyword evidence="10 17" id="KW-1133">Transmembrane helix</keyword>
<evidence type="ECO:0000256" key="11">
    <source>
        <dbReference type="ARBA" id="ARBA00023130"/>
    </source>
</evidence>
<evidence type="ECO:0000313" key="19">
    <source>
        <dbReference type="Ensembl" id="ENSOCUP00000027572.1"/>
    </source>
</evidence>
<feature type="chain" id="PRO_5023875934" description="T-cell surface glycoprotein CD3 zeta chain" evidence="18">
    <location>
        <begin position="22"/>
        <end position="239"/>
    </location>
</feature>
<evidence type="ECO:0000256" key="18">
    <source>
        <dbReference type="SAM" id="SignalP"/>
    </source>
</evidence>
<keyword evidence="9" id="KW-0391">Immunity</keyword>
<evidence type="ECO:0000256" key="2">
    <source>
        <dbReference type="ARBA" id="ARBA00007280"/>
    </source>
</evidence>
<dbReference type="Ensembl" id="ENSOCUT00000048031.1">
    <property type="protein sequence ID" value="ENSOCUP00000027572.1"/>
    <property type="gene ID" value="ENSOCUG00000027626.3"/>
</dbReference>
<name>A0A5F9C1U8_RABIT</name>
<evidence type="ECO:0000256" key="1">
    <source>
        <dbReference type="ARBA" id="ARBA00004251"/>
    </source>
</evidence>
<evidence type="ECO:0000256" key="7">
    <source>
        <dbReference type="ARBA" id="ARBA00022729"/>
    </source>
</evidence>
<keyword evidence="11" id="KW-1064">Adaptive immunity</keyword>
<evidence type="ECO:0000313" key="20">
    <source>
        <dbReference type="Proteomes" id="UP000001811"/>
    </source>
</evidence>
<dbReference type="Pfam" id="PF11628">
    <property type="entry name" value="TCR_zetazeta"/>
    <property type="match status" value="1"/>
</dbReference>
<keyword evidence="5" id="KW-0597">Phosphoprotein</keyword>
<evidence type="ECO:0000256" key="4">
    <source>
        <dbReference type="ARBA" id="ARBA00022475"/>
    </source>
</evidence>
<evidence type="ECO:0000256" key="5">
    <source>
        <dbReference type="ARBA" id="ARBA00022553"/>
    </source>
</evidence>
<feature type="transmembrane region" description="Helical" evidence="17">
    <location>
        <begin position="31"/>
        <end position="51"/>
    </location>
</feature>
<keyword evidence="6 17" id="KW-0812">Transmembrane</keyword>
<dbReference type="InParanoid" id="A0A5F9C1U8"/>
<dbReference type="GO" id="GO:0002250">
    <property type="term" value="P:adaptive immune response"/>
    <property type="evidence" value="ECO:0007669"/>
    <property type="project" value="UniProtKB-KW"/>
</dbReference>
<dbReference type="SMART" id="SM00077">
    <property type="entry name" value="ITAM"/>
    <property type="match status" value="1"/>
</dbReference>
<dbReference type="GO" id="GO:0042105">
    <property type="term" value="C:alpha-beta T cell receptor complex"/>
    <property type="evidence" value="ECO:0007669"/>
    <property type="project" value="TreeGrafter"/>
</dbReference>
<evidence type="ECO:0000256" key="9">
    <source>
        <dbReference type="ARBA" id="ARBA00022859"/>
    </source>
</evidence>
<keyword evidence="20" id="KW-1185">Reference proteome</keyword>
<reference evidence="19 20" key="1">
    <citation type="journal article" date="2011" name="Nature">
        <title>A high-resolution map of human evolutionary constraint using 29 mammals.</title>
        <authorList>
            <person name="Lindblad-Toh K."/>
            <person name="Garber M."/>
            <person name="Zuk O."/>
            <person name="Lin M.F."/>
            <person name="Parker B.J."/>
            <person name="Washietl S."/>
            <person name="Kheradpour P."/>
            <person name="Ernst J."/>
            <person name="Jordan G."/>
            <person name="Mauceli E."/>
            <person name="Ward L.D."/>
            <person name="Lowe C.B."/>
            <person name="Holloway A.K."/>
            <person name="Clamp M."/>
            <person name="Gnerre S."/>
            <person name="Alfoldi J."/>
            <person name="Beal K."/>
            <person name="Chang J."/>
            <person name="Clawson H."/>
            <person name="Cuff J."/>
            <person name="Di Palma F."/>
            <person name="Fitzgerald S."/>
            <person name="Flicek P."/>
            <person name="Guttman M."/>
            <person name="Hubisz M.J."/>
            <person name="Jaffe D.B."/>
            <person name="Jungreis I."/>
            <person name="Kent W.J."/>
            <person name="Kostka D."/>
            <person name="Lara M."/>
            <person name="Martins A.L."/>
            <person name="Massingham T."/>
            <person name="Moltke I."/>
            <person name="Raney B.J."/>
            <person name="Rasmussen M.D."/>
            <person name="Robinson J."/>
            <person name="Stark A."/>
            <person name="Vilella A.J."/>
            <person name="Wen J."/>
            <person name="Xie X."/>
            <person name="Zody M.C."/>
            <person name="Baldwin J."/>
            <person name="Bloom T."/>
            <person name="Chin C.W."/>
            <person name="Heiman D."/>
            <person name="Nicol R."/>
            <person name="Nusbaum C."/>
            <person name="Young S."/>
            <person name="Wilkinson J."/>
            <person name="Worley K.C."/>
            <person name="Kovar C.L."/>
            <person name="Muzny D.M."/>
            <person name="Gibbs R.A."/>
            <person name="Cree A."/>
            <person name="Dihn H.H."/>
            <person name="Fowler G."/>
            <person name="Jhangiani S."/>
            <person name="Joshi V."/>
            <person name="Lee S."/>
            <person name="Lewis L.R."/>
            <person name="Nazareth L.V."/>
            <person name="Okwuonu G."/>
            <person name="Santibanez J."/>
            <person name="Warren W.C."/>
            <person name="Mardis E.R."/>
            <person name="Weinstock G.M."/>
            <person name="Wilson R.K."/>
            <person name="Delehaunty K."/>
            <person name="Dooling D."/>
            <person name="Fronik C."/>
            <person name="Fulton L."/>
            <person name="Fulton B."/>
            <person name="Graves T."/>
            <person name="Minx P."/>
            <person name="Sodergren E."/>
            <person name="Birney E."/>
            <person name="Margulies E.H."/>
            <person name="Herrero J."/>
            <person name="Green E.D."/>
            <person name="Haussler D."/>
            <person name="Siepel A."/>
            <person name="Goldman N."/>
            <person name="Pollard K.S."/>
            <person name="Pedersen J.S."/>
            <person name="Lander E.S."/>
            <person name="Kellis M."/>
        </authorList>
    </citation>
    <scope>NUCLEOTIDE SEQUENCE [LARGE SCALE GENOMIC DNA]</scope>
    <source>
        <strain evidence="19 20">Thorbecke inbred</strain>
    </source>
</reference>
<dbReference type="Pfam" id="PF02189">
    <property type="entry name" value="ITAM"/>
    <property type="match status" value="1"/>
</dbReference>
<dbReference type="Proteomes" id="UP000001811">
    <property type="component" value="Chromosome 13"/>
</dbReference>
<keyword evidence="8" id="KW-0677">Repeat</keyword>
<evidence type="ECO:0000256" key="6">
    <source>
        <dbReference type="ARBA" id="ARBA00022692"/>
    </source>
</evidence>
<dbReference type="GO" id="GO:0004888">
    <property type="term" value="F:transmembrane signaling receptor activity"/>
    <property type="evidence" value="ECO:0007669"/>
    <property type="project" value="InterPro"/>
</dbReference>
<comment type="subcellular location">
    <subcellularLocation>
        <location evidence="1">Cell membrane</location>
        <topology evidence="1">Single-pass type I membrane protein</topology>
    </subcellularLocation>
</comment>
<accession>A0A5F9C1U8</accession>
<reference evidence="19" key="3">
    <citation type="submission" date="2025-09" db="UniProtKB">
        <authorList>
            <consortium name="Ensembl"/>
        </authorList>
    </citation>
    <scope>IDENTIFICATION</scope>
    <source>
        <strain evidence="19">Thorbecke</strain>
    </source>
</reference>
<dbReference type="InterPro" id="IPR024128">
    <property type="entry name" value="T-cell_CD3_zeta"/>
</dbReference>
<keyword evidence="12 17" id="KW-0472">Membrane</keyword>
<dbReference type="PANTHER" id="PTHR10035">
    <property type="entry name" value="T-CELL SURFACE GLYCOPROTEIN CD3 ZETA CHAIN"/>
    <property type="match status" value="1"/>
</dbReference>
<feature type="region of interest" description="Disordered" evidence="16">
    <location>
        <begin position="155"/>
        <end position="176"/>
    </location>
</feature>